<keyword evidence="3 7" id="KW-0694">RNA-binding</keyword>
<dbReference type="HAMAP" id="MF_01337_B">
    <property type="entry name" value="Ribosomal_uL18_B"/>
    <property type="match status" value="1"/>
</dbReference>
<evidence type="ECO:0000256" key="1">
    <source>
        <dbReference type="ARBA" id="ARBA00007116"/>
    </source>
</evidence>
<evidence type="ECO:0000256" key="4">
    <source>
        <dbReference type="ARBA" id="ARBA00022980"/>
    </source>
</evidence>
<comment type="caution">
    <text evidence="8">The sequence shown here is derived from an EMBL/GenBank/DDBJ whole genome shotgun (WGS) entry which is preliminary data.</text>
</comment>
<dbReference type="PANTHER" id="PTHR12899:SF3">
    <property type="entry name" value="LARGE RIBOSOMAL SUBUNIT PROTEIN UL18M"/>
    <property type="match status" value="1"/>
</dbReference>
<dbReference type="InterPro" id="IPR005484">
    <property type="entry name" value="Ribosomal_uL18_bac/plant/anim"/>
</dbReference>
<sequence length="119" mass="13369">MKREKKQNEKRIRRAVRVRNQISRGTAEHPRLSVFRSNTHISAQLVDDEVGKTLVAASSIEMKDAKKKKADIAREVGKLLAEKASKVGITSAIFDRGSYRYHGRVKALAEGVREGKLKI</sequence>
<organism evidence="8 9">
    <name type="scientific">Candidatus Jorgensenbacteria bacterium GW2011_GWA2_45_13</name>
    <dbReference type="NCBI Taxonomy" id="1618662"/>
    <lineage>
        <taxon>Bacteria</taxon>
        <taxon>Candidatus Joergenseniibacteriota</taxon>
    </lineage>
</organism>
<comment type="subunit">
    <text evidence="7">Part of the 50S ribosomal subunit; part of the 5S rRNA/L5/L18/L25 subcomplex. Contacts the 5S and 23S rRNAs.</text>
</comment>
<comment type="function">
    <text evidence="7">This is one of the proteins that bind and probably mediate the attachment of the 5S RNA into the large ribosomal subunit, where it forms part of the central protuberance.</text>
</comment>
<keyword evidence="5 7" id="KW-0687">Ribonucleoprotein</keyword>
<gene>
    <name evidence="7" type="primary">rplR</name>
    <name evidence="8" type="ORF">UW92_C0023G0007</name>
</gene>
<dbReference type="Proteomes" id="UP000033966">
    <property type="component" value="Unassembled WGS sequence"/>
</dbReference>
<evidence type="ECO:0000256" key="3">
    <source>
        <dbReference type="ARBA" id="ARBA00022884"/>
    </source>
</evidence>
<reference evidence="8 9" key="1">
    <citation type="journal article" date="2015" name="Nature">
        <title>rRNA introns, odd ribosomes, and small enigmatic genomes across a large radiation of phyla.</title>
        <authorList>
            <person name="Brown C.T."/>
            <person name="Hug L.A."/>
            <person name="Thomas B.C."/>
            <person name="Sharon I."/>
            <person name="Castelle C.J."/>
            <person name="Singh A."/>
            <person name="Wilkins M.J."/>
            <person name="Williams K.H."/>
            <person name="Banfield J.F."/>
        </authorList>
    </citation>
    <scope>NUCLEOTIDE SEQUENCE [LARGE SCALE GENOMIC DNA]</scope>
</reference>
<dbReference type="Gene3D" id="3.30.420.100">
    <property type="match status" value="1"/>
</dbReference>
<evidence type="ECO:0000256" key="6">
    <source>
        <dbReference type="ARBA" id="ARBA00035197"/>
    </source>
</evidence>
<dbReference type="GO" id="GO:0008097">
    <property type="term" value="F:5S rRNA binding"/>
    <property type="evidence" value="ECO:0007669"/>
    <property type="project" value="TreeGrafter"/>
</dbReference>
<comment type="similarity">
    <text evidence="1 7">Belongs to the universal ribosomal protein uL18 family.</text>
</comment>
<dbReference type="GO" id="GO:0006412">
    <property type="term" value="P:translation"/>
    <property type="evidence" value="ECO:0007669"/>
    <property type="project" value="UniProtKB-UniRule"/>
</dbReference>
<dbReference type="GO" id="GO:0003735">
    <property type="term" value="F:structural constituent of ribosome"/>
    <property type="evidence" value="ECO:0007669"/>
    <property type="project" value="InterPro"/>
</dbReference>
<dbReference type="AlphaFoldDB" id="A0A0G1NCN3"/>
<dbReference type="EMBL" id="LCKF01000023">
    <property type="protein sequence ID" value="KKT90882.1"/>
    <property type="molecule type" value="Genomic_DNA"/>
</dbReference>
<name>A0A0G1NCN3_9BACT</name>
<evidence type="ECO:0000256" key="2">
    <source>
        <dbReference type="ARBA" id="ARBA00022730"/>
    </source>
</evidence>
<dbReference type="PATRIC" id="fig|1618662.3.peg.462"/>
<protein>
    <recommendedName>
        <fullName evidence="6 7">Large ribosomal subunit protein uL18</fullName>
    </recommendedName>
</protein>
<dbReference type="CDD" id="cd00432">
    <property type="entry name" value="Ribosomal_L18_L5e"/>
    <property type="match status" value="1"/>
</dbReference>
<proteinExistence type="inferred from homology"/>
<evidence type="ECO:0000256" key="7">
    <source>
        <dbReference type="HAMAP-Rule" id="MF_01337"/>
    </source>
</evidence>
<dbReference type="InterPro" id="IPR004389">
    <property type="entry name" value="Ribosomal_uL18_bac-type"/>
</dbReference>
<dbReference type="InterPro" id="IPR057268">
    <property type="entry name" value="Ribosomal_L18"/>
</dbReference>
<dbReference type="Pfam" id="PF00861">
    <property type="entry name" value="Ribosomal_L18p"/>
    <property type="match status" value="1"/>
</dbReference>
<dbReference type="FunFam" id="3.30.420.100:FF:000001">
    <property type="entry name" value="50S ribosomal protein L18"/>
    <property type="match status" value="1"/>
</dbReference>
<dbReference type="NCBIfam" id="TIGR00060">
    <property type="entry name" value="L18_bact"/>
    <property type="match status" value="1"/>
</dbReference>
<keyword evidence="4 7" id="KW-0689">Ribosomal protein</keyword>
<evidence type="ECO:0000313" key="9">
    <source>
        <dbReference type="Proteomes" id="UP000033966"/>
    </source>
</evidence>
<dbReference type="GO" id="GO:0022625">
    <property type="term" value="C:cytosolic large ribosomal subunit"/>
    <property type="evidence" value="ECO:0007669"/>
    <property type="project" value="TreeGrafter"/>
</dbReference>
<evidence type="ECO:0000256" key="5">
    <source>
        <dbReference type="ARBA" id="ARBA00023274"/>
    </source>
</evidence>
<accession>A0A0G1NCN3</accession>
<evidence type="ECO:0000313" key="8">
    <source>
        <dbReference type="EMBL" id="KKT90882.1"/>
    </source>
</evidence>
<dbReference type="SUPFAM" id="SSF53137">
    <property type="entry name" value="Translational machinery components"/>
    <property type="match status" value="1"/>
</dbReference>
<dbReference type="PANTHER" id="PTHR12899">
    <property type="entry name" value="39S RIBOSOMAL PROTEIN L18, MITOCHONDRIAL"/>
    <property type="match status" value="1"/>
</dbReference>
<keyword evidence="2 7" id="KW-0699">rRNA-binding</keyword>